<dbReference type="EMBL" id="JAFBMS010002548">
    <property type="protein sequence ID" value="KAG9328212.1"/>
    <property type="molecule type" value="Genomic_DNA"/>
</dbReference>
<dbReference type="InterPro" id="IPR007125">
    <property type="entry name" value="H2A/H2B/H3"/>
</dbReference>
<dbReference type="SUPFAM" id="SSF47113">
    <property type="entry name" value="Histone-fold"/>
    <property type="match status" value="1"/>
</dbReference>
<dbReference type="EMBL" id="JAFBMS010002832">
    <property type="protein sequence ID" value="KAG9328027.1"/>
    <property type="molecule type" value="Genomic_DNA"/>
</dbReference>
<evidence type="ECO:0000313" key="4">
    <source>
        <dbReference type="EMBL" id="KAG9328212.1"/>
    </source>
</evidence>
<evidence type="ECO:0000259" key="2">
    <source>
        <dbReference type="Pfam" id="PF00125"/>
    </source>
</evidence>
<evidence type="ECO:0000256" key="1">
    <source>
        <dbReference type="SAM" id="MobiDB-lite"/>
    </source>
</evidence>
<reference evidence="3" key="1">
    <citation type="thesis" date="2021" institute="BYU ScholarsArchive" country="Provo, UT, USA">
        <title>Applications of and Algorithms for Genome Assembly and Genomic Analyses with an Emphasis on Marine Teleosts.</title>
        <authorList>
            <person name="Pickett B.D."/>
        </authorList>
    </citation>
    <scope>NUCLEOTIDE SEQUENCE</scope>
    <source>
        <strain evidence="3">HI-2016</strain>
    </source>
</reference>
<evidence type="ECO:0000313" key="3">
    <source>
        <dbReference type="EMBL" id="KAG9328027.1"/>
    </source>
</evidence>
<protein>
    <recommendedName>
        <fullName evidence="2">Core Histone H2A/H2B/H3 domain-containing protein</fullName>
    </recommendedName>
</protein>
<dbReference type="OrthoDB" id="842664at2759"/>
<dbReference type="Gene3D" id="1.10.20.10">
    <property type="entry name" value="Histone, subunit A"/>
    <property type="match status" value="1"/>
</dbReference>
<name>A0A8T2MU63_9TELE</name>
<dbReference type="GO" id="GO:0003677">
    <property type="term" value="F:DNA binding"/>
    <property type="evidence" value="ECO:0007669"/>
    <property type="project" value="InterPro"/>
</dbReference>
<comment type="caution">
    <text evidence="3">The sequence shown here is derived from an EMBL/GenBank/DDBJ whole genome shotgun (WGS) entry which is preliminary data.</text>
</comment>
<feature type="compositionally biased region" description="Basic residues" evidence="1">
    <location>
        <begin position="7"/>
        <end position="19"/>
    </location>
</feature>
<keyword evidence="6" id="KW-1185">Reference proteome</keyword>
<sequence length="91" mass="9546">MRGQGSARRRKASTPRRRTPLPSPSPAPKRTGGPPGARGVPDVQQAAPEVAGLGSAGFAGDANLCAIHAKRVTLYPRDLQLARRIRGVEAL</sequence>
<gene>
    <name evidence="5" type="ORF">JZ751_004335</name>
    <name evidence="4" type="ORF">JZ751_015829</name>
    <name evidence="3" type="ORF">JZ751_016919</name>
</gene>
<dbReference type="EMBL" id="JAFBMS010000113">
    <property type="protein sequence ID" value="KAG9335683.1"/>
    <property type="molecule type" value="Genomic_DNA"/>
</dbReference>
<proteinExistence type="predicted"/>
<feature type="region of interest" description="Disordered" evidence="1">
    <location>
        <begin position="1"/>
        <end position="48"/>
    </location>
</feature>
<evidence type="ECO:0000313" key="6">
    <source>
        <dbReference type="Proteomes" id="UP000824540"/>
    </source>
</evidence>
<dbReference type="Pfam" id="PF00125">
    <property type="entry name" value="Histone"/>
    <property type="match status" value="1"/>
</dbReference>
<evidence type="ECO:0000313" key="5">
    <source>
        <dbReference type="EMBL" id="KAG9335683.1"/>
    </source>
</evidence>
<dbReference type="AlphaFoldDB" id="A0A8T2MU63"/>
<accession>A0A8T2MU63</accession>
<feature type="domain" description="Core Histone H2A/H2B/H3" evidence="2">
    <location>
        <begin position="58"/>
        <end position="85"/>
    </location>
</feature>
<dbReference type="GO" id="GO:0046982">
    <property type="term" value="F:protein heterodimerization activity"/>
    <property type="evidence" value="ECO:0007669"/>
    <property type="project" value="InterPro"/>
</dbReference>
<dbReference type="InterPro" id="IPR009072">
    <property type="entry name" value="Histone-fold"/>
</dbReference>
<organism evidence="3 6">
    <name type="scientific">Albula glossodonta</name>
    <name type="common">roundjaw bonefish</name>
    <dbReference type="NCBI Taxonomy" id="121402"/>
    <lineage>
        <taxon>Eukaryota</taxon>
        <taxon>Metazoa</taxon>
        <taxon>Chordata</taxon>
        <taxon>Craniata</taxon>
        <taxon>Vertebrata</taxon>
        <taxon>Euteleostomi</taxon>
        <taxon>Actinopterygii</taxon>
        <taxon>Neopterygii</taxon>
        <taxon>Teleostei</taxon>
        <taxon>Albuliformes</taxon>
        <taxon>Albulidae</taxon>
        <taxon>Albula</taxon>
    </lineage>
</organism>
<dbReference type="Proteomes" id="UP000824540">
    <property type="component" value="Unassembled WGS sequence"/>
</dbReference>